<evidence type="ECO:0000313" key="3">
    <source>
        <dbReference type="Proteomes" id="UP000252458"/>
    </source>
</evidence>
<accession>A0A365QHA9</accession>
<dbReference type="InterPro" id="IPR025382">
    <property type="entry name" value="Cap4-like_endonuclease_dom"/>
</dbReference>
<protein>
    <recommendedName>
        <fullName evidence="1">CD-NTase associated protein 4-like DNA endonuclease domain-containing protein</fullName>
    </recommendedName>
</protein>
<dbReference type="Proteomes" id="UP000252458">
    <property type="component" value="Unassembled WGS sequence"/>
</dbReference>
<evidence type="ECO:0000259" key="1">
    <source>
        <dbReference type="Pfam" id="PF14130"/>
    </source>
</evidence>
<dbReference type="RefSeq" id="WP_113047890.1">
    <property type="nucleotide sequence ID" value="NZ_QMFZ01000062.1"/>
</dbReference>
<comment type="caution">
    <text evidence="2">The sequence shown here is derived from an EMBL/GenBank/DDBJ whole genome shotgun (WGS) entry which is preliminary data.</text>
</comment>
<feature type="domain" description="CD-NTase associated protein 4-like DNA endonuclease" evidence="1">
    <location>
        <begin position="12"/>
        <end position="172"/>
    </location>
</feature>
<reference evidence="2 3" key="1">
    <citation type="submission" date="2018-06" db="EMBL/GenBank/DDBJ databases">
        <title>Draft genome sequence of Burkholderia reimsis strain BE51 isolated from a French agricultural soil.</title>
        <authorList>
            <person name="Esmaeel Q."/>
        </authorList>
    </citation>
    <scope>NUCLEOTIDE SEQUENCE [LARGE SCALE GENOMIC DNA]</scope>
    <source>
        <strain evidence="2 3">BE51</strain>
    </source>
</reference>
<dbReference type="EMBL" id="QMFZ01000062">
    <property type="protein sequence ID" value="RBB32311.1"/>
    <property type="molecule type" value="Genomic_DNA"/>
</dbReference>
<name>A0A365QHA9_9BURK</name>
<proteinExistence type="predicted"/>
<dbReference type="GO" id="GO:0004518">
    <property type="term" value="F:nuclease activity"/>
    <property type="evidence" value="ECO:0007669"/>
    <property type="project" value="InterPro"/>
</dbReference>
<evidence type="ECO:0000313" key="2">
    <source>
        <dbReference type="EMBL" id="RBB32311.1"/>
    </source>
</evidence>
<gene>
    <name evidence="2" type="ORF">DPV79_38765</name>
</gene>
<dbReference type="AlphaFoldDB" id="A0A365QHA9"/>
<organism evidence="2 3">
    <name type="scientific">Burkholderia reimsis</name>
    <dbReference type="NCBI Taxonomy" id="2234132"/>
    <lineage>
        <taxon>Bacteria</taxon>
        <taxon>Pseudomonadati</taxon>
        <taxon>Pseudomonadota</taxon>
        <taxon>Betaproteobacteria</taxon>
        <taxon>Burkholderiales</taxon>
        <taxon>Burkholderiaceae</taxon>
        <taxon>Burkholderia</taxon>
    </lineage>
</organism>
<dbReference type="Pfam" id="PF14130">
    <property type="entry name" value="Cap4_nuclease"/>
    <property type="match status" value="1"/>
</dbReference>
<keyword evidence="3" id="KW-1185">Reference proteome</keyword>
<sequence length="390" mass="44465">MKLHEIKPREQSGRDTFARYKAQTRAAAIAALAILEASGVDRVYCDYHDDFVVRSTSGGTIRYRFVQVKTKKKQNENWTLNDVFGLKSSIRDQAKQDSNAIRESFVGKLFCHTVNFFETCDKIVLLTNINFEDRIEQILADIHSGTFSDQLVVELAKRFNACFPYAVRKLTEPEVRILMAKLVFEPDVEYVKDKEEAFFPFAREKIHEYSEIDLSRNEVHEIALDLLALVEQRSAGAIVDFSEENIDRKASIGIRDLLEILAISYDAYESLHTGGDEKAIKTASVIQRVLIAAGANSDEVEVCARCKTDWDVWLRANRKVINEINLLSLMAVVEEVFKTLILNFGDFRVSKLRPHLQTLRQRLTAEGLIFDLKDEHLLGALLAVLVRFKS</sequence>